<dbReference type="SUPFAM" id="SSF52047">
    <property type="entry name" value="RNI-like"/>
    <property type="match status" value="1"/>
</dbReference>
<dbReference type="AlphaFoldDB" id="A0A8S9RJF3"/>
<sequence>MFFEILEKARKLSEKVLRCKRYNPKHIYHANEMKELERKITRLLSSSVLVDILADVNDVPFVLMLLHRYVVDEPKGLPLSLKVLGAFLKDRPERYWEGVVKKLSRGETADETHESRVFAHIEEIVTNMWVELHYIDEETAFSILVDLSDKTLLTFVKKTLEEISESDWFDMELPKTQVSILNFSSDKYTLPPFVGKMSSLRELVVINSSFLFPAFLHGLPFSTNLAKLRRLEKVHFPEVLSSTVPLRDLQKMHLILCKINNSFDHTVFQTTHIFPSLFDLTIDHYDDLEKIPSTICESLELLRLYACPELEALPVEVCELPCLKYLDISQCVSMNSLPREIGKLSFVYVGRGKKKTVSGLCIEAAEKDFSLRVAHQSKLKGFSLSEAISRATLTDGAFLHLIDDGLSPPRAQMDPAEERRETKRQKEYINMLGYEDYDTLPVKRFFTCKNYQADGFHYRQPWVIGVQEEIECLTKRVEEAEQLPRAVKQ</sequence>
<dbReference type="InterPro" id="IPR042197">
    <property type="entry name" value="Apaf_helical"/>
</dbReference>
<evidence type="ECO:0000313" key="2">
    <source>
        <dbReference type="EMBL" id="KAF3572815.1"/>
    </source>
</evidence>
<keyword evidence="1" id="KW-0611">Plant defense</keyword>
<comment type="caution">
    <text evidence="2">The sequence shown here is derived from an EMBL/GenBank/DDBJ whole genome shotgun (WGS) entry which is preliminary data.</text>
</comment>
<evidence type="ECO:0000256" key="1">
    <source>
        <dbReference type="ARBA" id="ARBA00022821"/>
    </source>
</evidence>
<reference evidence="2" key="1">
    <citation type="submission" date="2019-12" db="EMBL/GenBank/DDBJ databases">
        <title>Genome sequencing and annotation of Brassica cretica.</title>
        <authorList>
            <person name="Studholme D.J."/>
            <person name="Sarris P."/>
        </authorList>
    </citation>
    <scope>NUCLEOTIDE SEQUENCE</scope>
    <source>
        <strain evidence="2">PFS-109/04</strain>
        <tissue evidence="2">Leaf</tissue>
    </source>
</reference>
<dbReference type="InterPro" id="IPR032675">
    <property type="entry name" value="LRR_dom_sf"/>
</dbReference>
<dbReference type="Gene3D" id="1.10.8.430">
    <property type="entry name" value="Helical domain of apoptotic protease-activating factors"/>
    <property type="match status" value="1"/>
</dbReference>
<evidence type="ECO:0000313" key="3">
    <source>
        <dbReference type="Proteomes" id="UP000712600"/>
    </source>
</evidence>
<dbReference type="PRINTS" id="PR00364">
    <property type="entry name" value="DISEASERSIST"/>
</dbReference>
<dbReference type="PANTHER" id="PTHR36766:SF64">
    <property type="entry name" value="OS12G0206100 PROTEIN"/>
    <property type="match status" value="1"/>
</dbReference>
<name>A0A8S9RJF3_BRACR</name>
<dbReference type="EMBL" id="QGKX02000095">
    <property type="protein sequence ID" value="KAF3572815.1"/>
    <property type="molecule type" value="Genomic_DNA"/>
</dbReference>
<proteinExistence type="predicted"/>
<organism evidence="2 3">
    <name type="scientific">Brassica cretica</name>
    <name type="common">Mustard</name>
    <dbReference type="NCBI Taxonomy" id="69181"/>
    <lineage>
        <taxon>Eukaryota</taxon>
        <taxon>Viridiplantae</taxon>
        <taxon>Streptophyta</taxon>
        <taxon>Embryophyta</taxon>
        <taxon>Tracheophyta</taxon>
        <taxon>Spermatophyta</taxon>
        <taxon>Magnoliopsida</taxon>
        <taxon>eudicotyledons</taxon>
        <taxon>Gunneridae</taxon>
        <taxon>Pentapetalae</taxon>
        <taxon>rosids</taxon>
        <taxon>malvids</taxon>
        <taxon>Brassicales</taxon>
        <taxon>Brassicaceae</taxon>
        <taxon>Brassiceae</taxon>
        <taxon>Brassica</taxon>
    </lineage>
</organism>
<dbReference type="Gene3D" id="3.80.10.10">
    <property type="entry name" value="Ribonuclease Inhibitor"/>
    <property type="match status" value="1"/>
</dbReference>
<dbReference type="PANTHER" id="PTHR36766">
    <property type="entry name" value="PLANT BROAD-SPECTRUM MILDEW RESISTANCE PROTEIN RPW8"/>
    <property type="match status" value="1"/>
</dbReference>
<accession>A0A8S9RJF3</accession>
<gene>
    <name evidence="2" type="ORF">F2Q69_00060827</name>
</gene>
<dbReference type="GO" id="GO:0006952">
    <property type="term" value="P:defense response"/>
    <property type="evidence" value="ECO:0007669"/>
    <property type="project" value="UniProtKB-KW"/>
</dbReference>
<dbReference type="Proteomes" id="UP000712600">
    <property type="component" value="Unassembled WGS sequence"/>
</dbReference>
<protein>
    <submittedName>
        <fullName evidence="2">Uncharacterized protein</fullName>
    </submittedName>
</protein>